<keyword evidence="11" id="KW-0732">Signal</keyword>
<name>A0A9N9S8H4_9DIPT</name>
<dbReference type="FunFam" id="3.80.10.10:FF:001164">
    <property type="entry name" value="GH01279p"/>
    <property type="match status" value="1"/>
</dbReference>
<evidence type="ECO:0000256" key="11">
    <source>
        <dbReference type="SAM" id="SignalP"/>
    </source>
</evidence>
<keyword evidence="6" id="KW-0130">Cell adhesion</keyword>
<organism evidence="12 13">
    <name type="scientific">Chironomus riparius</name>
    <dbReference type="NCBI Taxonomy" id="315576"/>
    <lineage>
        <taxon>Eukaryota</taxon>
        <taxon>Metazoa</taxon>
        <taxon>Ecdysozoa</taxon>
        <taxon>Arthropoda</taxon>
        <taxon>Hexapoda</taxon>
        <taxon>Insecta</taxon>
        <taxon>Pterygota</taxon>
        <taxon>Neoptera</taxon>
        <taxon>Endopterygota</taxon>
        <taxon>Diptera</taxon>
        <taxon>Nematocera</taxon>
        <taxon>Chironomoidea</taxon>
        <taxon>Chironomidae</taxon>
        <taxon>Chironominae</taxon>
        <taxon>Chironomus</taxon>
    </lineage>
</organism>
<evidence type="ECO:0000313" key="13">
    <source>
        <dbReference type="Proteomes" id="UP001153620"/>
    </source>
</evidence>
<keyword evidence="9" id="KW-0325">Glycoprotein</keyword>
<keyword evidence="8" id="KW-0472">Membrane</keyword>
<evidence type="ECO:0000256" key="6">
    <source>
        <dbReference type="ARBA" id="ARBA00022889"/>
    </source>
</evidence>
<comment type="subcellular location">
    <subcellularLocation>
        <location evidence="1">Membrane</location>
        <topology evidence="1">Single-pass type I membrane protein</topology>
    </subcellularLocation>
</comment>
<dbReference type="GO" id="GO:0016020">
    <property type="term" value="C:membrane"/>
    <property type="evidence" value="ECO:0007669"/>
    <property type="project" value="UniProtKB-SubCell"/>
</dbReference>
<evidence type="ECO:0000256" key="3">
    <source>
        <dbReference type="ARBA" id="ARBA00022614"/>
    </source>
</evidence>
<dbReference type="SMART" id="SM00369">
    <property type="entry name" value="LRR_TYP"/>
    <property type="match status" value="7"/>
</dbReference>
<dbReference type="AlphaFoldDB" id="A0A9N9S8H4"/>
<evidence type="ECO:0000256" key="10">
    <source>
        <dbReference type="ARBA" id="ARBA00023319"/>
    </source>
</evidence>
<evidence type="ECO:0000313" key="12">
    <source>
        <dbReference type="EMBL" id="CAG9811340.1"/>
    </source>
</evidence>
<keyword evidence="13" id="KW-1185">Reference proteome</keyword>
<feature type="signal peptide" evidence="11">
    <location>
        <begin position="1"/>
        <end position="16"/>
    </location>
</feature>
<gene>
    <name evidence="12" type="ORF">CHIRRI_LOCUS14149</name>
</gene>
<dbReference type="PANTHER" id="PTHR24368:SF210">
    <property type="entry name" value="SURFACE ANTIGEN BSPA-LIKE"/>
    <property type="match status" value="1"/>
</dbReference>
<protein>
    <submittedName>
        <fullName evidence="12">Uncharacterized protein</fullName>
    </submittedName>
</protein>
<keyword evidence="7" id="KW-1133">Transmembrane helix</keyword>
<accession>A0A9N9S8H4</accession>
<keyword evidence="5" id="KW-0677">Repeat</keyword>
<dbReference type="InterPro" id="IPR031283">
    <property type="entry name" value="AMIGO"/>
</dbReference>
<evidence type="ECO:0000256" key="2">
    <source>
        <dbReference type="ARBA" id="ARBA00005670"/>
    </source>
</evidence>
<reference evidence="12" key="1">
    <citation type="submission" date="2022-01" db="EMBL/GenBank/DDBJ databases">
        <authorList>
            <person name="King R."/>
        </authorList>
    </citation>
    <scope>NUCLEOTIDE SEQUENCE</scope>
</reference>
<evidence type="ECO:0000256" key="5">
    <source>
        <dbReference type="ARBA" id="ARBA00022737"/>
    </source>
</evidence>
<evidence type="ECO:0000256" key="8">
    <source>
        <dbReference type="ARBA" id="ARBA00023136"/>
    </source>
</evidence>
<keyword evidence="10" id="KW-0393">Immunoglobulin domain</keyword>
<keyword evidence="4" id="KW-0812">Transmembrane</keyword>
<keyword evidence="3" id="KW-0433">Leucine-rich repeat</keyword>
<dbReference type="Pfam" id="PF13855">
    <property type="entry name" value="LRR_8"/>
    <property type="match status" value="2"/>
</dbReference>
<evidence type="ECO:0000256" key="4">
    <source>
        <dbReference type="ARBA" id="ARBA00022692"/>
    </source>
</evidence>
<proteinExistence type="inferred from homology"/>
<dbReference type="Proteomes" id="UP001153620">
    <property type="component" value="Chromosome 4"/>
</dbReference>
<evidence type="ECO:0000256" key="7">
    <source>
        <dbReference type="ARBA" id="ARBA00022989"/>
    </source>
</evidence>
<reference evidence="12" key="2">
    <citation type="submission" date="2022-10" db="EMBL/GenBank/DDBJ databases">
        <authorList>
            <consortium name="ENA_rothamsted_submissions"/>
            <consortium name="culmorum"/>
            <person name="King R."/>
        </authorList>
    </citation>
    <scope>NUCLEOTIDE SEQUENCE</scope>
</reference>
<dbReference type="InterPro" id="IPR001611">
    <property type="entry name" value="Leu-rich_rpt"/>
</dbReference>
<evidence type="ECO:0000256" key="9">
    <source>
        <dbReference type="ARBA" id="ARBA00023180"/>
    </source>
</evidence>
<dbReference type="PROSITE" id="PS51450">
    <property type="entry name" value="LRR"/>
    <property type="match status" value="3"/>
</dbReference>
<dbReference type="InterPro" id="IPR032675">
    <property type="entry name" value="LRR_dom_sf"/>
</dbReference>
<comment type="similarity">
    <text evidence="2">Belongs to the immunoglobulin superfamily. AMIGO family.</text>
</comment>
<dbReference type="OrthoDB" id="2190652at2759"/>
<dbReference type="Gene3D" id="3.80.10.10">
    <property type="entry name" value="Ribonuclease Inhibitor"/>
    <property type="match status" value="1"/>
</dbReference>
<dbReference type="PANTHER" id="PTHR24368">
    <property type="entry name" value="AMPHOTERIN-INDUCED PROTEIN"/>
    <property type="match status" value="1"/>
</dbReference>
<feature type="chain" id="PRO_5040262432" evidence="11">
    <location>
        <begin position="17"/>
        <end position="336"/>
    </location>
</feature>
<sequence>MKEILLIFLIISNTFGQEINCEYEDTSDFGDENKKTFTCRLRIYNPSGFDDFEKIPGNHDDDVNAIEKSTGHTSIIPSVLCKQFRNLEILSLAEKEIKIVSREAMENCRNLGALYLSNNKIREIHRDAFEGPRGLRFLDLEGNQIEQLSDGLFRSLSKLEWLSISNNPLHELPENIFKSMAALQYLYISNCDIVDIKLDWFSSIPRLIYLEMSHNRIDELPIAVFASLNELRHLIMSNNQLTVLNSNAFHPSSLKNLKSLTFNGNSIEAVDPDIFDAAENLKIARFYKNECVDDAVEVDATTKGKIVLNDDKFSVFYDCISNFDYIDGKNGLKDEL</sequence>
<evidence type="ECO:0000256" key="1">
    <source>
        <dbReference type="ARBA" id="ARBA00004479"/>
    </source>
</evidence>
<dbReference type="GO" id="GO:0007155">
    <property type="term" value="P:cell adhesion"/>
    <property type="evidence" value="ECO:0007669"/>
    <property type="project" value="UniProtKB-KW"/>
</dbReference>
<dbReference type="EMBL" id="OU895880">
    <property type="protein sequence ID" value="CAG9811340.1"/>
    <property type="molecule type" value="Genomic_DNA"/>
</dbReference>
<dbReference type="SMART" id="SM00364">
    <property type="entry name" value="LRR_BAC"/>
    <property type="match status" value="4"/>
</dbReference>
<dbReference type="SUPFAM" id="SSF52058">
    <property type="entry name" value="L domain-like"/>
    <property type="match status" value="1"/>
</dbReference>
<dbReference type="InterPro" id="IPR003591">
    <property type="entry name" value="Leu-rich_rpt_typical-subtyp"/>
</dbReference>
<dbReference type="Pfam" id="PF00560">
    <property type="entry name" value="LRR_1"/>
    <property type="match status" value="1"/>
</dbReference>